<keyword evidence="10" id="KW-0511">Multifunctional enzyme</keyword>
<keyword evidence="6" id="KW-0255">Endonuclease</keyword>
<feature type="region of interest" description="Disordered" evidence="11">
    <location>
        <begin position="1"/>
        <end position="47"/>
    </location>
</feature>
<evidence type="ECO:0000256" key="2">
    <source>
        <dbReference type="ARBA" id="ARBA00012180"/>
    </source>
</evidence>
<name>A0A6P8U2V7_GYMAC</name>
<evidence type="ECO:0000256" key="3">
    <source>
        <dbReference type="ARBA" id="ARBA00022679"/>
    </source>
</evidence>
<dbReference type="SUPFAM" id="SSF56672">
    <property type="entry name" value="DNA/RNA polymerases"/>
    <property type="match status" value="1"/>
</dbReference>
<evidence type="ECO:0000256" key="4">
    <source>
        <dbReference type="ARBA" id="ARBA00022695"/>
    </source>
</evidence>
<keyword evidence="6" id="KW-0378">Hydrolase</keyword>
<dbReference type="RefSeq" id="XP_034071053.1">
    <property type="nucleotide sequence ID" value="XM_034215162.1"/>
</dbReference>
<dbReference type="PANTHER" id="PTHR37984">
    <property type="entry name" value="PROTEIN CBG26694"/>
    <property type="match status" value="1"/>
</dbReference>
<dbReference type="InterPro" id="IPR000477">
    <property type="entry name" value="RT_dom"/>
</dbReference>
<dbReference type="PROSITE" id="PS00141">
    <property type="entry name" value="ASP_PROTEASE"/>
    <property type="match status" value="1"/>
</dbReference>
<feature type="compositionally biased region" description="Polar residues" evidence="11">
    <location>
        <begin position="10"/>
        <end position="23"/>
    </location>
</feature>
<keyword evidence="13" id="KW-1185">Reference proteome</keyword>
<evidence type="ECO:0000256" key="1">
    <source>
        <dbReference type="ARBA" id="ARBA00010879"/>
    </source>
</evidence>
<feature type="region of interest" description="Disordered" evidence="11">
    <location>
        <begin position="166"/>
        <end position="190"/>
    </location>
</feature>
<evidence type="ECO:0000256" key="7">
    <source>
        <dbReference type="ARBA" id="ARBA00022842"/>
    </source>
</evidence>
<evidence type="ECO:0000256" key="6">
    <source>
        <dbReference type="ARBA" id="ARBA00022759"/>
    </source>
</evidence>
<accession>A0A6P8U2V7</accession>
<dbReference type="EC" id="3.1.26.4" evidence="2"/>
<dbReference type="Proteomes" id="UP000515161">
    <property type="component" value="Unplaced"/>
</dbReference>
<evidence type="ECO:0000256" key="11">
    <source>
        <dbReference type="SAM" id="MobiDB-lite"/>
    </source>
</evidence>
<dbReference type="Pfam" id="PF13650">
    <property type="entry name" value="Asp_protease_2"/>
    <property type="match status" value="1"/>
</dbReference>
<dbReference type="CDD" id="cd01647">
    <property type="entry name" value="RT_LTR"/>
    <property type="match status" value="1"/>
</dbReference>
<dbReference type="Pfam" id="PF17919">
    <property type="entry name" value="RT_RNaseH_2"/>
    <property type="match status" value="1"/>
</dbReference>
<dbReference type="GO" id="GO:0004523">
    <property type="term" value="F:RNA-DNA hybrid ribonuclease activity"/>
    <property type="evidence" value="ECO:0007669"/>
    <property type="project" value="UniProtKB-EC"/>
</dbReference>
<keyword evidence="7" id="KW-0460">Magnesium</keyword>
<feature type="compositionally biased region" description="Pro residues" evidence="11">
    <location>
        <begin position="169"/>
        <end position="180"/>
    </location>
</feature>
<keyword evidence="9" id="KW-0229">DNA integration</keyword>
<dbReference type="GO" id="GO:0006508">
    <property type="term" value="P:proteolysis"/>
    <property type="evidence" value="ECO:0007669"/>
    <property type="project" value="InterPro"/>
</dbReference>
<keyword evidence="4" id="KW-0548">Nucleotidyltransferase</keyword>
<dbReference type="Gene3D" id="3.30.70.270">
    <property type="match status" value="2"/>
</dbReference>
<reference evidence="14" key="1">
    <citation type="submission" date="2025-08" db="UniProtKB">
        <authorList>
            <consortium name="RefSeq"/>
        </authorList>
    </citation>
    <scope>IDENTIFICATION</scope>
</reference>
<dbReference type="InterPro" id="IPR043502">
    <property type="entry name" value="DNA/RNA_pol_sf"/>
</dbReference>
<dbReference type="InterPro" id="IPR050951">
    <property type="entry name" value="Retrovirus_Pol_polyprotein"/>
</dbReference>
<evidence type="ECO:0000313" key="14">
    <source>
        <dbReference type="RefSeq" id="XP_034071053.1"/>
    </source>
</evidence>
<organism evidence="13 14">
    <name type="scientific">Gymnodraco acuticeps</name>
    <name type="common">Antarctic dragonfish</name>
    <dbReference type="NCBI Taxonomy" id="8218"/>
    <lineage>
        <taxon>Eukaryota</taxon>
        <taxon>Metazoa</taxon>
        <taxon>Chordata</taxon>
        <taxon>Craniata</taxon>
        <taxon>Vertebrata</taxon>
        <taxon>Euteleostomi</taxon>
        <taxon>Actinopterygii</taxon>
        <taxon>Neopterygii</taxon>
        <taxon>Teleostei</taxon>
        <taxon>Neoteleostei</taxon>
        <taxon>Acanthomorphata</taxon>
        <taxon>Eupercaria</taxon>
        <taxon>Perciformes</taxon>
        <taxon>Notothenioidei</taxon>
        <taxon>Bathydraconidae</taxon>
        <taxon>Gymnodraco</taxon>
    </lineage>
</organism>
<feature type="region of interest" description="Disordered" evidence="11">
    <location>
        <begin position="210"/>
        <end position="274"/>
    </location>
</feature>
<dbReference type="InterPro" id="IPR021109">
    <property type="entry name" value="Peptidase_aspartic_dom_sf"/>
</dbReference>
<dbReference type="FunFam" id="3.30.70.270:FF:000020">
    <property type="entry name" value="Transposon Tf2-6 polyprotein-like Protein"/>
    <property type="match status" value="1"/>
</dbReference>
<dbReference type="GeneID" id="117545404"/>
<dbReference type="SUPFAM" id="SSF50630">
    <property type="entry name" value="Acid proteases"/>
    <property type="match status" value="1"/>
</dbReference>
<comment type="similarity">
    <text evidence="1">Belongs to the beta type-B retroviral polymerase family. HERV class-II K(HML-2) pol subfamily.</text>
</comment>
<keyword evidence="3" id="KW-0808">Transferase</keyword>
<keyword evidence="5" id="KW-0540">Nuclease</keyword>
<dbReference type="InParanoid" id="A0A6P8U2V7"/>
<evidence type="ECO:0000313" key="13">
    <source>
        <dbReference type="Proteomes" id="UP000515161"/>
    </source>
</evidence>
<sequence length="549" mass="58862">MWNQARRLPKQTTALLPPTQTSAEGARHHSRGSQTLRPPEKDDSTGVEPVVAVGRAGGDSCYVPVEVEGVPCDALVDTGSTITLVRAEVLPSGTMFEPTAVRLRTVTGELAAMKGRGVLSVSVGGVEVRHPVWIADVQDLCILGLDFLKATGCLLDLQAGQFPTCHPRAAPPEHSPPPSTPDGGRRGSVCSIGGVEEELWRPESRAAGAIGAAPARVPEQFRHEGGGGGPNTSGGTRDRYGGLAAHQVSPAATPPGSSAGLRRGSAEHAAGRHHRALRQTVVMVPKKTGGWRLCSDYRPVNGVTKKDSYPLPRIDESLDLVAGSSWFSSLDLRSGYYQVPLAPEARPKTAFCTGRGLWQFKVLSFGLCNAPATFVRLMDRVLSGIPRQQCLVYLDDILVHGSSFEAALGSLKVVLERIRAAGLKLHPDKCHFLQREVTFLGHKVGGEGIGTLHEKVQAVTGWPNPRNQKQLKSFLGLASYYRKFLRGFACIAAPLFQLLQKDREFLWSEQCQAAFDGLRRALSEAPVLVPANPRLPFTLDTDASGVGVG</sequence>
<dbReference type="Pfam" id="PF00078">
    <property type="entry name" value="RVT_1"/>
    <property type="match status" value="1"/>
</dbReference>
<evidence type="ECO:0000256" key="10">
    <source>
        <dbReference type="ARBA" id="ARBA00023268"/>
    </source>
</evidence>
<dbReference type="GO" id="GO:0016779">
    <property type="term" value="F:nucleotidyltransferase activity"/>
    <property type="evidence" value="ECO:0007669"/>
    <property type="project" value="UniProtKB-KW"/>
</dbReference>
<dbReference type="Gene3D" id="2.40.70.10">
    <property type="entry name" value="Acid Proteases"/>
    <property type="match status" value="1"/>
</dbReference>
<evidence type="ECO:0000259" key="12">
    <source>
        <dbReference type="PROSITE" id="PS50878"/>
    </source>
</evidence>
<evidence type="ECO:0000256" key="9">
    <source>
        <dbReference type="ARBA" id="ARBA00022908"/>
    </source>
</evidence>
<gene>
    <name evidence="14" type="primary">LOC117545404</name>
</gene>
<dbReference type="PANTHER" id="PTHR37984:SF5">
    <property type="entry name" value="PROTEIN NYNRIN-LIKE"/>
    <property type="match status" value="1"/>
</dbReference>
<dbReference type="OrthoDB" id="6761011at2759"/>
<dbReference type="InterPro" id="IPR001969">
    <property type="entry name" value="Aspartic_peptidase_AS"/>
</dbReference>
<dbReference type="GO" id="GO:0015074">
    <property type="term" value="P:DNA integration"/>
    <property type="evidence" value="ECO:0007669"/>
    <property type="project" value="UniProtKB-KW"/>
</dbReference>
<dbReference type="PROSITE" id="PS50878">
    <property type="entry name" value="RT_POL"/>
    <property type="match status" value="1"/>
</dbReference>
<proteinExistence type="inferred from homology"/>
<feature type="domain" description="Reverse transcriptase" evidence="12">
    <location>
        <begin position="265"/>
        <end position="444"/>
    </location>
</feature>
<dbReference type="GO" id="GO:0004190">
    <property type="term" value="F:aspartic-type endopeptidase activity"/>
    <property type="evidence" value="ECO:0007669"/>
    <property type="project" value="InterPro"/>
</dbReference>
<evidence type="ECO:0000256" key="5">
    <source>
        <dbReference type="ARBA" id="ARBA00022722"/>
    </source>
</evidence>
<keyword evidence="8" id="KW-0694">RNA-binding</keyword>
<dbReference type="GO" id="GO:0003723">
    <property type="term" value="F:RNA binding"/>
    <property type="evidence" value="ECO:0007669"/>
    <property type="project" value="UniProtKB-KW"/>
</dbReference>
<dbReference type="AlphaFoldDB" id="A0A6P8U2V7"/>
<dbReference type="InterPro" id="IPR043128">
    <property type="entry name" value="Rev_trsase/Diguanyl_cyclase"/>
</dbReference>
<evidence type="ECO:0000256" key="8">
    <source>
        <dbReference type="ARBA" id="ARBA00022884"/>
    </source>
</evidence>
<protein>
    <recommendedName>
        <fullName evidence="2">ribonuclease H</fullName>
        <ecNumber evidence="2">3.1.26.4</ecNumber>
    </recommendedName>
</protein>
<dbReference type="KEGG" id="gacu:117545404"/>
<dbReference type="InterPro" id="IPR041577">
    <property type="entry name" value="RT_RNaseH_2"/>
</dbReference>